<gene>
    <name evidence="4" type="ORF">LIER_18650</name>
</gene>
<feature type="compositionally biased region" description="Polar residues" evidence="1">
    <location>
        <begin position="444"/>
        <end position="456"/>
    </location>
</feature>
<dbReference type="PANTHER" id="PTHR10845:SF192">
    <property type="entry name" value="DOUBLE HIT, ISOFORM B"/>
    <property type="match status" value="1"/>
</dbReference>
<keyword evidence="5" id="KW-1185">Reference proteome</keyword>
<name>A0AAV3QIX0_LITER</name>
<dbReference type="PROSITE" id="PS50132">
    <property type="entry name" value="RGS"/>
    <property type="match status" value="1"/>
</dbReference>
<organism evidence="4 5">
    <name type="scientific">Lithospermum erythrorhizon</name>
    <name type="common">Purple gromwell</name>
    <name type="synonym">Lithospermum officinale var. erythrorhizon</name>
    <dbReference type="NCBI Taxonomy" id="34254"/>
    <lineage>
        <taxon>Eukaryota</taxon>
        <taxon>Viridiplantae</taxon>
        <taxon>Streptophyta</taxon>
        <taxon>Embryophyta</taxon>
        <taxon>Tracheophyta</taxon>
        <taxon>Spermatophyta</taxon>
        <taxon>Magnoliopsida</taxon>
        <taxon>eudicotyledons</taxon>
        <taxon>Gunneridae</taxon>
        <taxon>Pentapetalae</taxon>
        <taxon>asterids</taxon>
        <taxon>lamiids</taxon>
        <taxon>Boraginales</taxon>
        <taxon>Boraginaceae</taxon>
        <taxon>Boraginoideae</taxon>
        <taxon>Lithospermeae</taxon>
        <taxon>Lithospermum</taxon>
    </lineage>
</organism>
<keyword evidence="2" id="KW-1133">Transmembrane helix</keyword>
<evidence type="ECO:0000256" key="1">
    <source>
        <dbReference type="SAM" id="MobiDB-lite"/>
    </source>
</evidence>
<dbReference type="Gene3D" id="1.10.167.10">
    <property type="entry name" value="Regulator of G-protein Signalling 4, domain 2"/>
    <property type="match status" value="1"/>
</dbReference>
<protein>
    <submittedName>
        <fullName evidence="4">GTPase-activating protein</fullName>
    </submittedName>
</protein>
<keyword evidence="2" id="KW-0472">Membrane</keyword>
<dbReference type="Pfam" id="PF00615">
    <property type="entry name" value="RGS"/>
    <property type="match status" value="1"/>
</dbReference>
<evidence type="ECO:0000259" key="3">
    <source>
        <dbReference type="PROSITE" id="PS50132"/>
    </source>
</evidence>
<dbReference type="SUPFAM" id="SSF48097">
    <property type="entry name" value="Regulator of G-protein signaling, RGS"/>
    <property type="match status" value="1"/>
</dbReference>
<dbReference type="AlphaFoldDB" id="A0AAV3QIX0"/>
<keyword evidence="2" id="KW-0812">Transmembrane</keyword>
<feature type="transmembrane region" description="Helical" evidence="2">
    <location>
        <begin position="15"/>
        <end position="37"/>
    </location>
</feature>
<accession>A0AAV3QIX0</accession>
<dbReference type="EMBL" id="BAABME010004502">
    <property type="protein sequence ID" value="GAA0162590.1"/>
    <property type="molecule type" value="Genomic_DNA"/>
</dbReference>
<dbReference type="Proteomes" id="UP001454036">
    <property type="component" value="Unassembled WGS sequence"/>
</dbReference>
<feature type="transmembrane region" description="Helical" evidence="2">
    <location>
        <begin position="193"/>
        <end position="213"/>
    </location>
</feature>
<dbReference type="InterPro" id="IPR016137">
    <property type="entry name" value="RGS"/>
</dbReference>
<feature type="domain" description="RGS" evidence="3">
    <location>
        <begin position="294"/>
        <end position="412"/>
    </location>
</feature>
<evidence type="ECO:0000313" key="4">
    <source>
        <dbReference type="EMBL" id="GAA0162590.1"/>
    </source>
</evidence>
<reference evidence="4 5" key="1">
    <citation type="submission" date="2024-01" db="EMBL/GenBank/DDBJ databases">
        <title>The complete chloroplast genome sequence of Lithospermum erythrorhizon: insights into the phylogenetic relationship among Boraginaceae species and the maternal lineages of purple gromwells.</title>
        <authorList>
            <person name="Okada T."/>
            <person name="Watanabe K."/>
        </authorList>
    </citation>
    <scope>NUCLEOTIDE SEQUENCE [LARGE SCALE GENOMIC DNA]</scope>
</reference>
<dbReference type="PANTHER" id="PTHR10845">
    <property type="entry name" value="REGULATOR OF G PROTEIN SIGNALING"/>
    <property type="match status" value="1"/>
</dbReference>
<feature type="region of interest" description="Disordered" evidence="1">
    <location>
        <begin position="444"/>
        <end position="465"/>
    </location>
</feature>
<feature type="transmembrane region" description="Helical" evidence="2">
    <location>
        <begin position="84"/>
        <end position="105"/>
    </location>
</feature>
<feature type="transmembrane region" description="Helical" evidence="2">
    <location>
        <begin position="159"/>
        <end position="181"/>
    </location>
</feature>
<feature type="transmembrane region" description="Helical" evidence="2">
    <location>
        <begin position="49"/>
        <end position="72"/>
    </location>
</feature>
<dbReference type="InterPro" id="IPR036305">
    <property type="entry name" value="RGS_sf"/>
</dbReference>
<feature type="transmembrane region" description="Helical" evidence="2">
    <location>
        <begin position="225"/>
        <end position="252"/>
    </location>
</feature>
<dbReference type="SMART" id="SM00315">
    <property type="entry name" value="RGS"/>
    <property type="match status" value="1"/>
</dbReference>
<dbReference type="InterPro" id="IPR044926">
    <property type="entry name" value="RGS_subdomain_2"/>
</dbReference>
<feature type="transmembrane region" description="Helical" evidence="2">
    <location>
        <begin position="126"/>
        <end position="144"/>
    </location>
</feature>
<sequence length="465" mass="53277">MANCAVNGGCISDYIAISISIVSFILLLTKWTVPYVIHKVPRPRGSSFWLVAIQVFASFNLLLSLVMALNFLKVKERRWWISCYLWAVWVEGPLGFGLLLSCRIAQAYKLYYIFLKRRLPPVRSNRFLPLILLPWIASAAFLHIKKPLNQRCHLGTEWMIPVICLHGFYVVALICITGAIRHVEFRFDELKELWRGILVSAFSIGIWVISYISNEIHDDIAWLQVISRFMLLLMSSILVLAFFSFSISHPLVSLLSLRRMDQPVHGTMGRALGIPDSGFLVPPESFHVIDPDVPLEKLLLNRKFRQSFMAFADSCLAGESVHFYDEVQQLDRIPLDDPTRRIYMARHIVEEYIVAGATMEVNISHKTRQDILTTTDLSQPDLFKNALNELIHLMKMSLARDYWSSTFFMKLKEDNNGGATDHELERVTGWNFSPPRLSSVHCSDNPFHQENINTEHNSSHDTGGR</sequence>
<evidence type="ECO:0000256" key="2">
    <source>
        <dbReference type="SAM" id="Phobius"/>
    </source>
</evidence>
<comment type="caution">
    <text evidence="4">The sequence shown here is derived from an EMBL/GenBank/DDBJ whole genome shotgun (WGS) entry which is preliminary data.</text>
</comment>
<proteinExistence type="predicted"/>
<evidence type="ECO:0000313" key="5">
    <source>
        <dbReference type="Proteomes" id="UP001454036"/>
    </source>
</evidence>